<feature type="transmembrane region" description="Helical" evidence="1">
    <location>
        <begin position="94"/>
        <end position="110"/>
    </location>
</feature>
<evidence type="ECO:0000313" key="2">
    <source>
        <dbReference type="EMBL" id="HGT46945.1"/>
    </source>
</evidence>
<feature type="transmembrane region" description="Helical" evidence="1">
    <location>
        <begin position="48"/>
        <end position="65"/>
    </location>
</feature>
<dbReference type="AlphaFoldDB" id="A0A832G6D1"/>
<feature type="transmembrane region" description="Helical" evidence="1">
    <location>
        <begin position="117"/>
        <end position="142"/>
    </location>
</feature>
<feature type="transmembrane region" description="Helical" evidence="1">
    <location>
        <begin position="72"/>
        <end position="88"/>
    </location>
</feature>
<keyword evidence="1" id="KW-1133">Transmembrane helix</keyword>
<evidence type="ECO:0000256" key="1">
    <source>
        <dbReference type="SAM" id="Phobius"/>
    </source>
</evidence>
<dbReference type="EMBL" id="DSVI01000004">
    <property type="protein sequence ID" value="HGT46945.1"/>
    <property type="molecule type" value="Genomic_DNA"/>
</dbReference>
<feature type="transmembrane region" description="Helical" evidence="1">
    <location>
        <begin position="266"/>
        <end position="288"/>
    </location>
</feature>
<organism evidence="2">
    <name type="scientific">Ignavibacterium album</name>
    <dbReference type="NCBI Taxonomy" id="591197"/>
    <lineage>
        <taxon>Bacteria</taxon>
        <taxon>Pseudomonadati</taxon>
        <taxon>Ignavibacteriota</taxon>
        <taxon>Ignavibacteria</taxon>
        <taxon>Ignavibacteriales</taxon>
        <taxon>Ignavibacteriaceae</taxon>
        <taxon>Ignavibacterium</taxon>
    </lineage>
</organism>
<gene>
    <name evidence="2" type="ORF">ENS56_02810</name>
</gene>
<reference evidence="2" key="1">
    <citation type="journal article" date="2020" name="mSystems">
        <title>Genome- and Community-Level Interaction Insights into Carbon Utilization and Element Cycling Functions of Hydrothermarchaeota in Hydrothermal Sediment.</title>
        <authorList>
            <person name="Zhou Z."/>
            <person name="Liu Y."/>
            <person name="Xu W."/>
            <person name="Pan J."/>
            <person name="Luo Z.H."/>
            <person name="Li M."/>
        </authorList>
    </citation>
    <scope>NUCLEOTIDE SEQUENCE [LARGE SCALE GENOMIC DNA]</scope>
    <source>
        <strain evidence="2">SpSt-500</strain>
    </source>
</reference>
<comment type="caution">
    <text evidence="2">The sequence shown here is derived from an EMBL/GenBank/DDBJ whole genome shotgun (WGS) entry which is preliminary data.</text>
</comment>
<name>A0A832G6D1_9BACT</name>
<protein>
    <submittedName>
        <fullName evidence="2">Uncharacterized protein</fullName>
    </submittedName>
</protein>
<sequence>MKETLSLSEQIKNNHFGEIPVARITALWAFSEATFGGILHALSIPFRGALINAASVLFISLIGLLSERSKEILKATIIVILIKAIVSPHSPLTAYFAVSVQGLLGFILFYNKKFFKVSAFILGVLTLLISGMQKIIVLTVLFGNTLWKSFNIFVQSVVKEFSELGLPSELNYSLILIITYVAVHLVIGILTGIYAGRLPRKIEFYTESLPEINFNLSDEQLPKKDKKRKHKIWMLRPSGIIIILVSVVVLFLSFYSEELYSTKYEIIIMIIRAIALTLIWYSLLAPIVKNIFQKFLEKNKSKHSEEINEMINLFPQFRKIVTYCWKESQTLRGIKRIHFFLSRSFYYLLLSS</sequence>
<accession>A0A832G6D1</accession>
<feature type="transmembrane region" description="Helical" evidence="1">
    <location>
        <begin position="233"/>
        <end position="254"/>
    </location>
</feature>
<keyword evidence="1" id="KW-0812">Transmembrane</keyword>
<keyword evidence="1" id="KW-0472">Membrane</keyword>
<proteinExistence type="predicted"/>
<feature type="transmembrane region" description="Helical" evidence="1">
    <location>
        <begin position="172"/>
        <end position="195"/>
    </location>
</feature>